<sequence>MPKTLLFLGKFDHDMLSLEQKVIDISEKANPKLNSIKINSPDIIKYQISQYRCDVWVTLGNVKPTFLLKNIISKSNIILFVFNSTKPETLTFLEEGWEPIISRISPKCVHNQERILACTNYRSNLNQKDSIQKVLNKLKCTQFFTDSISNLIKRSVAISPFSDLIRHLKIQLMNDKAEEEEEEFAIFNNINYKLHHENFTAEIIESPKAKDGIFIKKFINFENNEYIITKVGDKAFQNSCIKSLSFDHESKVTSIGNYAFKNSKIQNIYFPASLEKVCDYWCGGADELVQINVDPNNSFFSTEDKILVYQKEQNKEILFVSRPFKNTYKIPPEITGIGCYAFFKCKEIQNLWYSNKVVKIGDFAFFGSNLESIDLECDDLDIGKGSFYGCSSLSKLNFTVRNSARIGSLAFKGCDSIIDLELSASSKLNLDEFCFSGLKDLKRVKLISNESIKIGRGCFKNCSSLSYFTYQDLNETVKNRTKIVCENFAIDEECFENCSSLESFILSKIRNVKIGSKAFKGCNKLEKITILGELIELGDNLINDCSLLSFIDIDSNSDLTILSDTFQSCSSLTKILLVSKYKITLFNNSFSELSNLSSIEINGQDVIVENECIKNCPSLSSFVIKNASMISIGSNQFVGCQKLENLYLSSSSKISLAKNCLSEFCYIKKIGIDSDEVFIDNECFCGCSSLISIEIKKPKLITISENAFQKCNSLASLTLVSSDLIVLKGCFFDYSDFIRVKIIGKKVEMSSNCLKYLKKLLKLKTKLEFKGKVTVKDDF</sequence>
<dbReference type="PANTHER" id="PTHR45661">
    <property type="entry name" value="SURFACE ANTIGEN"/>
    <property type="match status" value="1"/>
</dbReference>
<evidence type="ECO:0000313" key="2">
    <source>
        <dbReference type="Proteomes" id="UP001470230"/>
    </source>
</evidence>
<dbReference type="Proteomes" id="UP001470230">
    <property type="component" value="Unassembled WGS sequence"/>
</dbReference>
<keyword evidence="2" id="KW-1185">Reference proteome</keyword>
<gene>
    <name evidence="1" type="ORF">M9Y10_019388</name>
</gene>
<accession>A0ABR2HK51</accession>
<evidence type="ECO:0000313" key="1">
    <source>
        <dbReference type="EMBL" id="KAK8848325.1"/>
    </source>
</evidence>
<comment type="caution">
    <text evidence="1">The sequence shown here is derived from an EMBL/GenBank/DDBJ whole genome shotgun (WGS) entry which is preliminary data.</text>
</comment>
<dbReference type="InterPro" id="IPR053139">
    <property type="entry name" value="Surface_bspA-like"/>
</dbReference>
<protein>
    <submittedName>
        <fullName evidence="1">Uncharacterized protein</fullName>
    </submittedName>
</protein>
<dbReference type="PANTHER" id="PTHR45661:SF3">
    <property type="entry name" value="IG-LIKE DOMAIN-CONTAINING PROTEIN"/>
    <property type="match status" value="1"/>
</dbReference>
<proteinExistence type="predicted"/>
<reference evidence="1 2" key="1">
    <citation type="submission" date="2024-04" db="EMBL/GenBank/DDBJ databases">
        <title>Tritrichomonas musculus Genome.</title>
        <authorList>
            <person name="Alves-Ferreira E."/>
            <person name="Grigg M."/>
            <person name="Lorenzi H."/>
            <person name="Galac M."/>
        </authorList>
    </citation>
    <scope>NUCLEOTIDE SEQUENCE [LARGE SCALE GENOMIC DNA]</scope>
    <source>
        <strain evidence="1 2">EAF2021</strain>
    </source>
</reference>
<organism evidence="1 2">
    <name type="scientific">Tritrichomonas musculus</name>
    <dbReference type="NCBI Taxonomy" id="1915356"/>
    <lineage>
        <taxon>Eukaryota</taxon>
        <taxon>Metamonada</taxon>
        <taxon>Parabasalia</taxon>
        <taxon>Tritrichomonadida</taxon>
        <taxon>Tritrichomonadidae</taxon>
        <taxon>Tritrichomonas</taxon>
    </lineage>
</organism>
<dbReference type="EMBL" id="JAPFFF010000027">
    <property type="protein sequence ID" value="KAK8848325.1"/>
    <property type="molecule type" value="Genomic_DNA"/>
</dbReference>
<dbReference type="InterPro" id="IPR026906">
    <property type="entry name" value="LRR_5"/>
</dbReference>
<name>A0ABR2HK51_9EUKA</name>
<dbReference type="Gene3D" id="3.80.10.10">
    <property type="entry name" value="Ribonuclease Inhibitor"/>
    <property type="match status" value="2"/>
</dbReference>
<dbReference type="SUPFAM" id="SSF52058">
    <property type="entry name" value="L domain-like"/>
    <property type="match status" value="2"/>
</dbReference>
<dbReference type="InterPro" id="IPR032675">
    <property type="entry name" value="LRR_dom_sf"/>
</dbReference>
<dbReference type="Pfam" id="PF13306">
    <property type="entry name" value="LRR_5"/>
    <property type="match status" value="4"/>
</dbReference>